<dbReference type="EMBL" id="JAADZU010000045">
    <property type="protein sequence ID" value="NDK90727.1"/>
    <property type="molecule type" value="Genomic_DNA"/>
</dbReference>
<dbReference type="PANTHER" id="PTHR30136">
    <property type="entry name" value="HELIX-TURN-HELIX TRANSCRIPTIONAL REGULATOR, ICLR FAMILY"/>
    <property type="match status" value="1"/>
</dbReference>
<evidence type="ECO:0000313" key="6">
    <source>
        <dbReference type="EMBL" id="NDK90727.1"/>
    </source>
</evidence>
<accession>A0A7K3LT70</accession>
<dbReference type="GO" id="GO:0003677">
    <property type="term" value="F:DNA binding"/>
    <property type="evidence" value="ECO:0007669"/>
    <property type="project" value="UniProtKB-KW"/>
</dbReference>
<evidence type="ECO:0000259" key="4">
    <source>
        <dbReference type="PROSITE" id="PS51077"/>
    </source>
</evidence>
<name>A0A7K3LT70_9ACTN</name>
<dbReference type="Proteomes" id="UP000466307">
    <property type="component" value="Unassembled WGS sequence"/>
</dbReference>
<dbReference type="GO" id="GO:0003700">
    <property type="term" value="F:DNA-binding transcription factor activity"/>
    <property type="evidence" value="ECO:0007669"/>
    <property type="project" value="TreeGrafter"/>
</dbReference>
<dbReference type="SUPFAM" id="SSF46785">
    <property type="entry name" value="Winged helix' DNA-binding domain"/>
    <property type="match status" value="1"/>
</dbReference>
<evidence type="ECO:0000313" key="7">
    <source>
        <dbReference type="Proteomes" id="UP000466307"/>
    </source>
</evidence>
<protein>
    <submittedName>
        <fullName evidence="6">IclR family transcriptional regulator</fullName>
    </submittedName>
</protein>
<dbReference type="PROSITE" id="PS51077">
    <property type="entry name" value="HTH_ICLR"/>
    <property type="match status" value="1"/>
</dbReference>
<evidence type="ECO:0000256" key="1">
    <source>
        <dbReference type="ARBA" id="ARBA00023015"/>
    </source>
</evidence>
<dbReference type="Gene3D" id="3.30.450.40">
    <property type="match status" value="1"/>
</dbReference>
<dbReference type="PANTHER" id="PTHR30136:SF24">
    <property type="entry name" value="HTH-TYPE TRANSCRIPTIONAL REPRESSOR ALLR"/>
    <property type="match status" value="1"/>
</dbReference>
<dbReference type="InterPro" id="IPR050707">
    <property type="entry name" value="HTH_MetabolicPath_Reg"/>
</dbReference>
<organism evidence="6 7">
    <name type="scientific">Gordonia desulfuricans</name>
    <dbReference type="NCBI Taxonomy" id="89051"/>
    <lineage>
        <taxon>Bacteria</taxon>
        <taxon>Bacillati</taxon>
        <taxon>Actinomycetota</taxon>
        <taxon>Actinomycetes</taxon>
        <taxon>Mycobacteriales</taxon>
        <taxon>Gordoniaceae</taxon>
        <taxon>Gordonia</taxon>
    </lineage>
</organism>
<keyword evidence="7" id="KW-1185">Reference proteome</keyword>
<evidence type="ECO:0000256" key="2">
    <source>
        <dbReference type="ARBA" id="ARBA00023125"/>
    </source>
</evidence>
<reference evidence="6 7" key="1">
    <citation type="submission" date="2020-01" db="EMBL/GenBank/DDBJ databases">
        <title>Investigation of new actinobacteria for the biodesulphurisation of diesel fuel.</title>
        <authorList>
            <person name="Athi Narayanan S.M."/>
        </authorList>
    </citation>
    <scope>NUCLEOTIDE SEQUENCE [LARGE SCALE GENOMIC DNA]</scope>
    <source>
        <strain evidence="6 7">213E</strain>
    </source>
</reference>
<keyword evidence="2" id="KW-0238">DNA-binding</keyword>
<dbReference type="AlphaFoldDB" id="A0A7K3LT70"/>
<comment type="caution">
    <text evidence="6">The sequence shown here is derived from an EMBL/GenBank/DDBJ whole genome shotgun (WGS) entry which is preliminary data.</text>
</comment>
<dbReference type="InterPro" id="IPR005471">
    <property type="entry name" value="Tscrpt_reg_IclR_N"/>
</dbReference>
<dbReference type="PROSITE" id="PS51078">
    <property type="entry name" value="ICLR_ED"/>
    <property type="match status" value="1"/>
</dbReference>
<keyword evidence="1" id="KW-0805">Transcription regulation</keyword>
<dbReference type="Pfam" id="PF01614">
    <property type="entry name" value="IclR_C"/>
    <property type="match status" value="1"/>
</dbReference>
<dbReference type="GO" id="GO:0045892">
    <property type="term" value="P:negative regulation of DNA-templated transcription"/>
    <property type="evidence" value="ECO:0007669"/>
    <property type="project" value="TreeGrafter"/>
</dbReference>
<feature type="domain" description="HTH iclR-type" evidence="4">
    <location>
        <begin position="1"/>
        <end position="54"/>
    </location>
</feature>
<evidence type="ECO:0000259" key="5">
    <source>
        <dbReference type="PROSITE" id="PS51078"/>
    </source>
</evidence>
<evidence type="ECO:0000256" key="3">
    <source>
        <dbReference type="ARBA" id="ARBA00023163"/>
    </source>
</evidence>
<proteinExistence type="predicted"/>
<keyword evidence="3" id="KW-0804">Transcription</keyword>
<sequence>MRILDIVGVAEHALGVSEIARRADISKSSAQRIALELVEGGLLERDGTRYRLGIHVFELGQRVPRRQGVRDAAAPFMDDLREATGHTVHLAVLDDDVVIYLDVLNSPTAPPLPTRAGARWPAHATGIGKAILAYSPADVVARIVAGGLPRISERTITNPGMLSAELARIRSRGMSYDLEESRPGVVCVACPVFGTGGGVVAGISVSGWHNRINLDESVAAVRTAALGLSRQLGAPSQGRDTEPEH</sequence>
<dbReference type="InterPro" id="IPR036390">
    <property type="entry name" value="WH_DNA-bd_sf"/>
</dbReference>
<dbReference type="SUPFAM" id="SSF55781">
    <property type="entry name" value="GAF domain-like"/>
    <property type="match status" value="1"/>
</dbReference>
<dbReference type="InterPro" id="IPR029016">
    <property type="entry name" value="GAF-like_dom_sf"/>
</dbReference>
<dbReference type="Gene3D" id="1.10.10.10">
    <property type="entry name" value="Winged helix-like DNA-binding domain superfamily/Winged helix DNA-binding domain"/>
    <property type="match status" value="1"/>
</dbReference>
<dbReference type="InterPro" id="IPR036388">
    <property type="entry name" value="WH-like_DNA-bd_sf"/>
</dbReference>
<dbReference type="InterPro" id="IPR014757">
    <property type="entry name" value="Tscrpt_reg_IclR_C"/>
</dbReference>
<gene>
    <name evidence="6" type="ORF">GYA93_14210</name>
</gene>
<dbReference type="SMART" id="SM00346">
    <property type="entry name" value="HTH_ICLR"/>
    <property type="match status" value="1"/>
</dbReference>
<feature type="domain" description="IclR-ED" evidence="5">
    <location>
        <begin position="55"/>
        <end position="234"/>
    </location>
</feature>
<dbReference type="Pfam" id="PF09339">
    <property type="entry name" value="HTH_IclR"/>
    <property type="match status" value="1"/>
</dbReference>